<dbReference type="KEGG" id="loa:LOAG_13878"/>
<gene>
    <name evidence="1 3" type="ORF">LOAG_13878</name>
</gene>
<evidence type="ECO:0000313" key="2">
    <source>
        <dbReference type="Proteomes" id="UP000095285"/>
    </source>
</evidence>
<dbReference type="AlphaFoldDB" id="A0A1I7VSW7"/>
<evidence type="ECO:0000313" key="1">
    <source>
        <dbReference type="EMBL" id="EFO14639.1"/>
    </source>
</evidence>
<dbReference type="Proteomes" id="UP000095285">
    <property type="component" value="Unassembled WGS sequence"/>
</dbReference>
<dbReference type="RefSeq" id="XP_003149430.1">
    <property type="nucleotide sequence ID" value="XM_003149382.1"/>
</dbReference>
<name>A0A1I7VSW7_LOALO</name>
<protein>
    <submittedName>
        <fullName evidence="3">ROTUNDIFOLIA like 8</fullName>
    </submittedName>
</protein>
<accession>A0A1S0TJ56</accession>
<dbReference type="CTD" id="9951353"/>
<reference evidence="1 2" key="1">
    <citation type="submission" date="2012-04" db="EMBL/GenBank/DDBJ databases">
        <title>The Genome Sequence of Loa loa.</title>
        <authorList>
            <consortium name="The Broad Institute Genome Sequencing Platform"/>
            <consortium name="Broad Institute Genome Sequencing Center for Infectious Disease"/>
            <person name="Nutman T.B."/>
            <person name="Fink D.L."/>
            <person name="Russ C."/>
            <person name="Young S."/>
            <person name="Zeng Q."/>
            <person name="Gargeya S."/>
            <person name="Alvarado L."/>
            <person name="Berlin A."/>
            <person name="Chapman S.B."/>
            <person name="Chen Z."/>
            <person name="Freedman E."/>
            <person name="Gellesch M."/>
            <person name="Goldberg J."/>
            <person name="Griggs A."/>
            <person name="Gujja S."/>
            <person name="Heilman E.R."/>
            <person name="Heiman D."/>
            <person name="Howarth C."/>
            <person name="Mehta T."/>
            <person name="Neiman D."/>
            <person name="Pearson M."/>
            <person name="Roberts A."/>
            <person name="Saif S."/>
            <person name="Shea T."/>
            <person name="Shenoy N."/>
            <person name="Sisk P."/>
            <person name="Stolte C."/>
            <person name="Sykes S."/>
            <person name="White J."/>
            <person name="Yandava C."/>
            <person name="Haas B."/>
            <person name="Henn M.R."/>
            <person name="Nusbaum C."/>
            <person name="Birren B."/>
        </authorList>
    </citation>
    <scope>NUCLEOTIDE SEQUENCE [LARGE SCALE GENOMIC DNA]</scope>
</reference>
<organism evidence="2 3">
    <name type="scientific">Loa loa</name>
    <name type="common">Eye worm</name>
    <name type="synonym">Filaria loa</name>
    <dbReference type="NCBI Taxonomy" id="7209"/>
    <lineage>
        <taxon>Eukaryota</taxon>
        <taxon>Metazoa</taxon>
        <taxon>Ecdysozoa</taxon>
        <taxon>Nematoda</taxon>
        <taxon>Chromadorea</taxon>
        <taxon>Rhabditida</taxon>
        <taxon>Spirurina</taxon>
        <taxon>Spiruromorpha</taxon>
        <taxon>Filarioidea</taxon>
        <taxon>Onchocercidae</taxon>
        <taxon>Loa</taxon>
    </lineage>
</organism>
<reference evidence="3" key="2">
    <citation type="submission" date="2016-11" db="UniProtKB">
        <authorList>
            <consortium name="WormBaseParasite"/>
        </authorList>
    </citation>
    <scope>IDENTIFICATION</scope>
</reference>
<sequence>MSIYGMTKGKKSLHKSSIDSNMEKIQKRLYSKTPKWISASATTTDRRREKTASEGSGRLLSLFRRQKKFAVLEGCVRLVDHQMLRSSLYALVLRLQGLAPLLAHADKAH</sequence>
<evidence type="ECO:0000313" key="3">
    <source>
        <dbReference type="WBParaSite" id="EN70_5901"/>
    </source>
</evidence>
<dbReference type="EMBL" id="JH712141">
    <property type="protein sequence ID" value="EFO14639.1"/>
    <property type="molecule type" value="Genomic_DNA"/>
</dbReference>
<dbReference type="WBParaSite" id="EN70_5901">
    <property type="protein sequence ID" value="EN70_5901"/>
    <property type="gene ID" value="EN70_5901"/>
</dbReference>
<proteinExistence type="predicted"/>
<keyword evidence="2" id="KW-1185">Reference proteome</keyword>
<dbReference type="GeneID" id="9951353"/>
<accession>A0A1I7VSW7</accession>